<dbReference type="Pfam" id="PF13191">
    <property type="entry name" value="AAA_16"/>
    <property type="match status" value="1"/>
</dbReference>
<proteinExistence type="predicted"/>
<dbReference type="SUPFAM" id="SSF46894">
    <property type="entry name" value="C-terminal effector domain of the bipartite response regulators"/>
    <property type="match status" value="1"/>
</dbReference>
<keyword evidence="4" id="KW-0238">DNA-binding</keyword>
<keyword evidence="1" id="KW-0547">Nucleotide-binding</keyword>
<evidence type="ECO:0000259" key="3">
    <source>
        <dbReference type="PROSITE" id="PS50043"/>
    </source>
</evidence>
<dbReference type="SMART" id="SM00421">
    <property type="entry name" value="HTH_LUXR"/>
    <property type="match status" value="1"/>
</dbReference>
<dbReference type="InterPro" id="IPR027417">
    <property type="entry name" value="P-loop_NTPase"/>
</dbReference>
<feature type="domain" description="HTH luxR-type" evidence="3">
    <location>
        <begin position="890"/>
        <end position="952"/>
    </location>
</feature>
<dbReference type="InterPro" id="IPR011990">
    <property type="entry name" value="TPR-like_helical_dom_sf"/>
</dbReference>
<dbReference type="Proteomes" id="UP001519363">
    <property type="component" value="Unassembled WGS sequence"/>
</dbReference>
<dbReference type="PROSITE" id="PS50043">
    <property type="entry name" value="HTH_LUXR_2"/>
    <property type="match status" value="1"/>
</dbReference>
<dbReference type="Pfam" id="PF00196">
    <property type="entry name" value="GerE"/>
    <property type="match status" value="1"/>
</dbReference>
<dbReference type="CDD" id="cd06170">
    <property type="entry name" value="LuxR_C_like"/>
    <property type="match status" value="1"/>
</dbReference>
<dbReference type="InterPro" id="IPR000792">
    <property type="entry name" value="Tscrpt_reg_LuxR_C"/>
</dbReference>
<comment type="caution">
    <text evidence="4">The sequence shown here is derived from an EMBL/GenBank/DDBJ whole genome shotgun (WGS) entry which is preliminary data.</text>
</comment>
<dbReference type="SUPFAM" id="SSF52540">
    <property type="entry name" value="P-loop containing nucleoside triphosphate hydrolases"/>
    <property type="match status" value="1"/>
</dbReference>
<dbReference type="GO" id="GO:0003677">
    <property type="term" value="F:DNA binding"/>
    <property type="evidence" value="ECO:0007669"/>
    <property type="project" value="UniProtKB-KW"/>
</dbReference>
<keyword evidence="5" id="KW-1185">Reference proteome</keyword>
<dbReference type="PRINTS" id="PR00038">
    <property type="entry name" value="HTHLUXR"/>
</dbReference>
<evidence type="ECO:0000256" key="2">
    <source>
        <dbReference type="ARBA" id="ARBA00022840"/>
    </source>
</evidence>
<keyword evidence="2" id="KW-0067">ATP-binding</keyword>
<dbReference type="SUPFAM" id="SSF48452">
    <property type="entry name" value="TPR-like"/>
    <property type="match status" value="1"/>
</dbReference>
<evidence type="ECO:0000313" key="5">
    <source>
        <dbReference type="Proteomes" id="UP001519363"/>
    </source>
</evidence>
<dbReference type="InterPro" id="IPR016032">
    <property type="entry name" value="Sig_transdc_resp-reg_C-effctor"/>
</dbReference>
<gene>
    <name evidence="4" type="ORF">JOF53_003345</name>
</gene>
<reference evidence="4 5" key="1">
    <citation type="submission" date="2021-03" db="EMBL/GenBank/DDBJ databases">
        <title>Sequencing the genomes of 1000 actinobacteria strains.</title>
        <authorList>
            <person name="Klenk H.-P."/>
        </authorList>
    </citation>
    <scope>NUCLEOTIDE SEQUENCE [LARGE SCALE GENOMIC DNA]</scope>
    <source>
        <strain evidence="4 5">DSM 44580</strain>
    </source>
</reference>
<dbReference type="PANTHER" id="PTHR16305">
    <property type="entry name" value="TESTICULAR SOLUBLE ADENYLYL CYCLASE"/>
    <property type="match status" value="1"/>
</dbReference>
<dbReference type="RefSeq" id="WP_245372783.1">
    <property type="nucleotide sequence ID" value="NZ_JAGIOO010000001.1"/>
</dbReference>
<sequence length="952" mass="101551">MAQENGLRTSSPVLVGRHRELGILAEAVARPPALALLEGEAGIGKTRLVRELLGRTGTPALLGHCQPLREPFPYGPVLEALGALGPRLTGGLNPVTGVLRPLLPEIAAKLPPQPEPLGDPAGERHRLFRAVRELLVAAGPVLLVVEDLHWADDGTREVLRFLLDSPPPETSVVLTYRREDLGGALLGSAFRPAHGVSAAVLRLSPLDVAGVRELANAILGTAPAAGFAARLHERTAGIPFVVEEALHALHDTEGGLRTATARRLLDHLRVPVLLREATTERLAALDPLSAKVVRTAAVLGVPAEEDLLAAVVGASPEEVATALVQALAATVLHELPGRRYGFRHSLAREAVYDTITGPERRQLHARAAAELAGAEPTPWMQLARHSRESGQRADWLRHTEAAADQAGAVGEAGLATELYRQLVEAPELTTPDVDRIAGKLGAAAVLGVEQLDDSAVLRRVLADPRLSPAARGTARLNLGFLLVRETGGLAEGHRDIEAAIEELGARSALGAKAMSVLAQPFRGTVPLADNLRWMARVQEAIDSDIDPDLRLNLLANQLGSRVHIGDGTVGPDLARLPRQAASPLGRQHLTRAFCNLGDAYATTGHYRQAREWLAPGLRMAGELGMPFIVSVARATQARLDFSTGTWTGLAQRCARMLEDYRDLRPVATEISLVLGQLAVARGEWPEAERHLGATGLDTPDDAFTPVVMVASAAYTQMLLSREEDESALAHAELGLSIVRRKEIWLWAAELLPLAVRAYLRTGRLPAAVELLATFTERTRDRDAPLASAAALAGEGLLLGAQGRLTAGARALCAAAAAYAALPNPYLAAQARQEAARLRLEAGRPAEPELAEAASAFDGLGATRDAAACRHLLRERGLPAPAPAASARRGRRGYGAELSPREREVARLLGRGRTNREIAEVLFLSPRTVEQHVAKVLRKLGVSSRSDLVDLTR</sequence>
<accession>A0ABS5AD02</accession>
<dbReference type="InterPro" id="IPR041664">
    <property type="entry name" value="AAA_16"/>
</dbReference>
<dbReference type="EMBL" id="JAGIOO010000001">
    <property type="protein sequence ID" value="MBP2474473.1"/>
    <property type="molecule type" value="Genomic_DNA"/>
</dbReference>
<dbReference type="InterPro" id="IPR036388">
    <property type="entry name" value="WH-like_DNA-bd_sf"/>
</dbReference>
<name>A0ABS5AD02_9PSEU</name>
<dbReference type="Gene3D" id="1.10.10.10">
    <property type="entry name" value="Winged helix-like DNA-binding domain superfamily/Winged helix DNA-binding domain"/>
    <property type="match status" value="1"/>
</dbReference>
<protein>
    <submittedName>
        <fullName evidence="4">DNA-binding CsgD family transcriptional regulator/tetratricopeptide (TPR) repeat protein</fullName>
    </submittedName>
</protein>
<evidence type="ECO:0000313" key="4">
    <source>
        <dbReference type="EMBL" id="MBP2474473.1"/>
    </source>
</evidence>
<evidence type="ECO:0000256" key="1">
    <source>
        <dbReference type="ARBA" id="ARBA00022741"/>
    </source>
</evidence>
<dbReference type="PANTHER" id="PTHR16305:SF35">
    <property type="entry name" value="TRANSCRIPTIONAL ACTIVATOR DOMAIN"/>
    <property type="match status" value="1"/>
</dbReference>
<organism evidence="4 5">
    <name type="scientific">Crossiella equi</name>
    <dbReference type="NCBI Taxonomy" id="130796"/>
    <lineage>
        <taxon>Bacteria</taxon>
        <taxon>Bacillati</taxon>
        <taxon>Actinomycetota</taxon>
        <taxon>Actinomycetes</taxon>
        <taxon>Pseudonocardiales</taxon>
        <taxon>Pseudonocardiaceae</taxon>
        <taxon>Crossiella</taxon>
    </lineage>
</organism>